<reference evidence="3 4" key="1">
    <citation type="submission" date="2024-01" db="EMBL/GenBank/DDBJ databases">
        <title>A draft genome for a cacao thread blight-causing isolate of Paramarasmius palmivorus.</title>
        <authorList>
            <person name="Baruah I.K."/>
            <person name="Bukari Y."/>
            <person name="Amoako-Attah I."/>
            <person name="Meinhardt L.W."/>
            <person name="Bailey B.A."/>
            <person name="Cohen S.P."/>
        </authorList>
    </citation>
    <scope>NUCLEOTIDE SEQUENCE [LARGE SCALE GENOMIC DNA]</scope>
    <source>
        <strain evidence="3 4">GH-12</strain>
    </source>
</reference>
<dbReference type="NCBIfam" id="TIGR01428">
    <property type="entry name" value="HAD_type_II"/>
    <property type="match status" value="1"/>
</dbReference>
<dbReference type="InterPro" id="IPR023214">
    <property type="entry name" value="HAD_sf"/>
</dbReference>
<sequence>MEDIEALVFDVFGTTVDWRTSVVKELEELGSKHSLSFSSKDWRDFAEEWRAGYLQNTRRIAGGGSGTNDVDTMHREILEQMLSSDRWHSFGSALDESARVHLNYVWHRLEGWPDTVSGLYGLKKHTIVTCLSNGNIRLLVDMAKYANLPWDAVFSAALFDSYKPNPKTYQGALRHLSLNETPQKAAMVAAHIYDLRGAAKVGLKTIYVRRKDEEQGDVAPEDVKSKAEGGEVDVVVDSIEELARLFAKSGIRLG</sequence>
<dbReference type="EMBL" id="JAYKXP010000015">
    <property type="protein sequence ID" value="KAK7049930.1"/>
    <property type="molecule type" value="Genomic_DNA"/>
</dbReference>
<evidence type="ECO:0000313" key="3">
    <source>
        <dbReference type="EMBL" id="KAK7049930.1"/>
    </source>
</evidence>
<dbReference type="SUPFAM" id="SSF56784">
    <property type="entry name" value="HAD-like"/>
    <property type="match status" value="1"/>
</dbReference>
<protein>
    <recommendedName>
        <fullName evidence="5">Haloacid dehalogenase</fullName>
    </recommendedName>
</protein>
<comment type="similarity">
    <text evidence="1">Belongs to the HAD-like hydrolase superfamily. S-2-haloalkanoic acid dehalogenase family.</text>
</comment>
<keyword evidence="4" id="KW-1185">Reference proteome</keyword>
<comment type="caution">
    <text evidence="3">The sequence shown here is derived from an EMBL/GenBank/DDBJ whole genome shotgun (WGS) entry which is preliminary data.</text>
</comment>
<dbReference type="GO" id="GO:0019120">
    <property type="term" value="F:hydrolase activity, acting on acid halide bonds, in C-halide compounds"/>
    <property type="evidence" value="ECO:0007669"/>
    <property type="project" value="InterPro"/>
</dbReference>
<dbReference type="Gene3D" id="3.40.50.1000">
    <property type="entry name" value="HAD superfamily/HAD-like"/>
    <property type="match status" value="1"/>
</dbReference>
<dbReference type="NCBIfam" id="TIGR01493">
    <property type="entry name" value="HAD-SF-IA-v2"/>
    <property type="match status" value="1"/>
</dbReference>
<dbReference type="Gene3D" id="1.10.150.240">
    <property type="entry name" value="Putative phosphatase, domain 2"/>
    <property type="match status" value="1"/>
</dbReference>
<dbReference type="Pfam" id="PF00702">
    <property type="entry name" value="Hydrolase"/>
    <property type="match status" value="1"/>
</dbReference>
<dbReference type="Proteomes" id="UP001383192">
    <property type="component" value="Unassembled WGS sequence"/>
</dbReference>
<dbReference type="AlphaFoldDB" id="A0AAW0DF75"/>
<dbReference type="GO" id="GO:0016791">
    <property type="term" value="F:phosphatase activity"/>
    <property type="evidence" value="ECO:0007669"/>
    <property type="project" value="UniProtKB-ARBA"/>
</dbReference>
<dbReference type="InterPro" id="IPR051540">
    <property type="entry name" value="S-2-haloacid_dehalogenase"/>
</dbReference>
<dbReference type="InterPro" id="IPR036412">
    <property type="entry name" value="HAD-like_sf"/>
</dbReference>
<organism evidence="3 4">
    <name type="scientific">Paramarasmius palmivorus</name>
    <dbReference type="NCBI Taxonomy" id="297713"/>
    <lineage>
        <taxon>Eukaryota</taxon>
        <taxon>Fungi</taxon>
        <taxon>Dikarya</taxon>
        <taxon>Basidiomycota</taxon>
        <taxon>Agaricomycotina</taxon>
        <taxon>Agaricomycetes</taxon>
        <taxon>Agaricomycetidae</taxon>
        <taxon>Agaricales</taxon>
        <taxon>Marasmiineae</taxon>
        <taxon>Marasmiaceae</taxon>
        <taxon>Paramarasmius</taxon>
    </lineage>
</organism>
<dbReference type="InterPro" id="IPR006328">
    <property type="entry name" value="2-HAD"/>
</dbReference>
<proteinExistence type="inferred from homology"/>
<evidence type="ECO:0000256" key="1">
    <source>
        <dbReference type="ARBA" id="ARBA00008106"/>
    </source>
</evidence>
<name>A0AAW0DF75_9AGAR</name>
<dbReference type="PANTHER" id="PTHR43316:SF3">
    <property type="entry name" value="HALOACID DEHALOGENASE, TYPE II (AFU_ORTHOLOGUE AFUA_2G07750)-RELATED"/>
    <property type="match status" value="1"/>
</dbReference>
<evidence type="ECO:0000313" key="4">
    <source>
        <dbReference type="Proteomes" id="UP001383192"/>
    </source>
</evidence>
<evidence type="ECO:0000256" key="2">
    <source>
        <dbReference type="ARBA" id="ARBA00022801"/>
    </source>
</evidence>
<dbReference type="InterPro" id="IPR023198">
    <property type="entry name" value="PGP-like_dom2"/>
</dbReference>
<keyword evidence="2" id="KW-0378">Hydrolase</keyword>
<accession>A0AAW0DF75</accession>
<gene>
    <name evidence="3" type="ORF">VNI00_005360</name>
</gene>
<dbReference type="PANTHER" id="PTHR43316">
    <property type="entry name" value="HYDROLASE, HALOACID DELAHOGENASE-RELATED"/>
    <property type="match status" value="1"/>
</dbReference>
<dbReference type="InterPro" id="IPR006439">
    <property type="entry name" value="HAD-SF_hydro_IA"/>
</dbReference>
<evidence type="ECO:0008006" key="5">
    <source>
        <dbReference type="Google" id="ProtNLM"/>
    </source>
</evidence>